<reference evidence="3 4" key="1">
    <citation type="journal article" date="2018" name="Int. J. Syst. Evol. Microbiol.">
        <title>Paraburkholderia azotifigens sp. nov., a nitrogen-fixing bacterium isolated from paddy soil.</title>
        <authorList>
            <person name="Choi G.M."/>
            <person name="Im W.T."/>
        </authorList>
    </citation>
    <scope>NUCLEOTIDE SEQUENCE [LARGE SCALE GENOMIC DNA]</scope>
    <source>
        <strain evidence="3 4">NF 2-5-3</strain>
    </source>
</reference>
<accession>A0A5C6V4T6</accession>
<evidence type="ECO:0000256" key="1">
    <source>
        <dbReference type="SAM" id="Phobius"/>
    </source>
</evidence>
<keyword evidence="1" id="KW-0472">Membrane</keyword>
<evidence type="ECO:0000313" key="3">
    <source>
        <dbReference type="EMBL" id="TXC80167.1"/>
    </source>
</evidence>
<reference evidence="3" key="2">
    <citation type="submission" date="2019-08" db="EMBL/GenBank/DDBJ databases">
        <authorList>
            <person name="Im W.-T."/>
        </authorList>
    </citation>
    <scope>NUCLEOTIDE SEQUENCE</scope>
    <source>
        <strain evidence="3">NF 2-5-3</strain>
    </source>
</reference>
<evidence type="ECO:0000313" key="5">
    <source>
        <dbReference type="Proteomes" id="UP001481677"/>
    </source>
</evidence>
<keyword evidence="5" id="KW-1185">Reference proteome</keyword>
<keyword evidence="1" id="KW-1133">Transmembrane helix</keyword>
<comment type="caution">
    <text evidence="3">The sequence shown here is derived from an EMBL/GenBank/DDBJ whole genome shotgun (WGS) entry which is preliminary data.</text>
</comment>
<dbReference type="AlphaFoldDB" id="A0A5C6V4T6"/>
<feature type="transmembrane region" description="Helical" evidence="1">
    <location>
        <begin position="12"/>
        <end position="32"/>
    </location>
</feature>
<dbReference type="Proteomes" id="UP000321776">
    <property type="component" value="Unassembled WGS sequence"/>
</dbReference>
<dbReference type="EMBL" id="JAZHGA010000036">
    <property type="protein sequence ID" value="MEM5344643.1"/>
    <property type="molecule type" value="Genomic_DNA"/>
</dbReference>
<dbReference type="Proteomes" id="UP001481677">
    <property type="component" value="Unassembled WGS sequence"/>
</dbReference>
<organism evidence="3 4">
    <name type="scientific">Paraburkholderia azotifigens</name>
    <dbReference type="NCBI Taxonomy" id="2057004"/>
    <lineage>
        <taxon>Bacteria</taxon>
        <taxon>Pseudomonadati</taxon>
        <taxon>Pseudomonadota</taxon>
        <taxon>Betaproteobacteria</taxon>
        <taxon>Burkholderiales</taxon>
        <taxon>Burkholderiaceae</taxon>
        <taxon>Paraburkholderia</taxon>
    </lineage>
</organism>
<reference evidence="2 5" key="3">
    <citation type="submission" date="2024-01" db="EMBL/GenBank/DDBJ databases">
        <title>The diversity of rhizobia nodulating Mimosa spp. in eleven states of Brazil covering several biomes is determined by host plant, location, and edaphic factors.</title>
        <authorList>
            <person name="Rouws L."/>
            <person name="Barauna A."/>
            <person name="Beukes C."/>
            <person name="De Faria S.M."/>
            <person name="Gross E."/>
            <person name="Dos Reis Junior F.B."/>
            <person name="Simon M."/>
            <person name="Maluk M."/>
            <person name="Odee D.W."/>
            <person name="Kenicer G."/>
            <person name="Young J.P.W."/>
            <person name="Reis V.M."/>
            <person name="Zilli J."/>
            <person name="James E.K."/>
        </authorList>
    </citation>
    <scope>NUCLEOTIDE SEQUENCE [LARGE SCALE GENOMIC DNA]</scope>
    <source>
        <strain evidence="2 5">JPY530</strain>
    </source>
</reference>
<proteinExistence type="predicted"/>
<protein>
    <recommendedName>
        <fullName evidence="6">Acyltransferase</fullName>
    </recommendedName>
</protein>
<gene>
    <name evidence="3" type="ORF">FRZ40_38350</name>
    <name evidence="2" type="ORF">V4C56_34075</name>
</gene>
<keyword evidence="1" id="KW-0812">Transmembrane</keyword>
<evidence type="ECO:0000313" key="2">
    <source>
        <dbReference type="EMBL" id="MEM5344643.1"/>
    </source>
</evidence>
<sequence>MHDAAPMPASQFPPWSACVTTVACFVVAGLAARHSRFFRVLIEELSNGRRYGELDGLRAFLAFAVFLTHAASSVVSTLTAFRSRGS</sequence>
<evidence type="ECO:0000313" key="4">
    <source>
        <dbReference type="Proteomes" id="UP000321776"/>
    </source>
</evidence>
<dbReference type="RefSeq" id="WP_147237682.1">
    <property type="nucleotide sequence ID" value="NZ_JAZHFZ010000037.1"/>
</dbReference>
<evidence type="ECO:0008006" key="6">
    <source>
        <dbReference type="Google" id="ProtNLM"/>
    </source>
</evidence>
<feature type="transmembrane region" description="Helical" evidence="1">
    <location>
        <begin position="59"/>
        <end position="81"/>
    </location>
</feature>
<name>A0A5C6V4T6_9BURK</name>
<dbReference type="EMBL" id="VOQS01000005">
    <property type="protein sequence ID" value="TXC80167.1"/>
    <property type="molecule type" value="Genomic_DNA"/>
</dbReference>